<accession>A0ABS6A5K2</accession>
<dbReference type="Pfam" id="PF04183">
    <property type="entry name" value="IucA_IucC"/>
    <property type="match status" value="2"/>
</dbReference>
<dbReference type="PANTHER" id="PTHR34384:SF6">
    <property type="entry name" value="STAPHYLOFERRIN B SYNTHASE"/>
    <property type="match status" value="1"/>
</dbReference>
<feature type="domain" description="Aerobactin siderophore biosynthesis IucA/IucC-like C-terminal" evidence="3">
    <location>
        <begin position="986"/>
        <end position="1154"/>
    </location>
</feature>
<dbReference type="RefSeq" id="WP_216006885.1">
    <property type="nucleotide sequence ID" value="NZ_JAHKPV010000001.1"/>
</dbReference>
<evidence type="ECO:0000313" key="5">
    <source>
        <dbReference type="Proteomes" id="UP000753376"/>
    </source>
</evidence>
<dbReference type="Proteomes" id="UP000753376">
    <property type="component" value="Unassembled WGS sequence"/>
</dbReference>
<dbReference type="EMBL" id="JAHKPV010000001">
    <property type="protein sequence ID" value="MBU2873024.1"/>
    <property type="molecule type" value="Genomic_DNA"/>
</dbReference>
<dbReference type="InterPro" id="IPR007310">
    <property type="entry name" value="Aerobactin_biosyn_IucA/IucC_N"/>
</dbReference>
<dbReference type="PANTHER" id="PTHR34384">
    <property type="entry name" value="L-2,3-DIAMINOPROPANOATE--CITRATE LIGASE"/>
    <property type="match status" value="1"/>
</dbReference>
<feature type="domain" description="Aerobactin siderophore biosynthesis IucA/IucC-like C-terminal" evidence="3">
    <location>
        <begin position="416"/>
        <end position="566"/>
    </location>
</feature>
<protein>
    <recommendedName>
        <fullName evidence="6">Siderophore synthetase component</fullName>
    </recommendedName>
</protein>
<organism evidence="4 5">
    <name type="scientific">Marinobacter salexigens</name>
    <dbReference type="NCBI Taxonomy" id="1925763"/>
    <lineage>
        <taxon>Bacteria</taxon>
        <taxon>Pseudomonadati</taxon>
        <taxon>Pseudomonadota</taxon>
        <taxon>Gammaproteobacteria</taxon>
        <taxon>Pseudomonadales</taxon>
        <taxon>Marinobacteraceae</taxon>
        <taxon>Marinobacter</taxon>
    </lineage>
</organism>
<proteinExistence type="predicted"/>
<evidence type="ECO:0000256" key="1">
    <source>
        <dbReference type="ARBA" id="ARBA00004924"/>
    </source>
</evidence>
<keyword evidence="5" id="KW-1185">Reference proteome</keyword>
<dbReference type="Pfam" id="PF06276">
    <property type="entry name" value="FhuF"/>
    <property type="match status" value="2"/>
</dbReference>
<dbReference type="InterPro" id="IPR022770">
    <property type="entry name" value="IucA/IucC-like_C"/>
</dbReference>
<evidence type="ECO:0000259" key="2">
    <source>
        <dbReference type="Pfam" id="PF04183"/>
    </source>
</evidence>
<feature type="domain" description="Aerobactin siderophore biosynthesis IucA/IucC N-terminal" evidence="2">
    <location>
        <begin position="722"/>
        <end position="966"/>
    </location>
</feature>
<reference evidence="4 5" key="1">
    <citation type="submission" date="2021-05" db="EMBL/GenBank/DDBJ databases">
        <title>Draft genomes of bacteria isolated from model marine particles.</title>
        <authorList>
            <person name="Datta M.S."/>
            <person name="Schwartzman J.A."/>
            <person name="Enke T.N."/>
            <person name="Saavedra J."/>
            <person name="Cermak N."/>
            <person name="Cordero O.X."/>
        </authorList>
    </citation>
    <scope>NUCLEOTIDE SEQUENCE [LARGE SCALE GENOMIC DNA]</scope>
    <source>
        <strain evidence="4 5">D2M19</strain>
    </source>
</reference>
<comment type="pathway">
    <text evidence="1">Siderophore biosynthesis.</text>
</comment>
<gene>
    <name evidence="4" type="ORF">KO508_03300</name>
</gene>
<feature type="domain" description="Aerobactin siderophore biosynthesis IucA/IucC N-terminal" evidence="2">
    <location>
        <begin position="158"/>
        <end position="382"/>
    </location>
</feature>
<evidence type="ECO:0000259" key="3">
    <source>
        <dbReference type="Pfam" id="PF06276"/>
    </source>
</evidence>
<dbReference type="InterPro" id="IPR037455">
    <property type="entry name" value="LucA/IucC-like"/>
</dbReference>
<evidence type="ECO:0008006" key="6">
    <source>
        <dbReference type="Google" id="ProtNLM"/>
    </source>
</evidence>
<comment type="caution">
    <text evidence="4">The sequence shown here is derived from an EMBL/GenBank/DDBJ whole genome shotgun (WGS) entry which is preliminary data.</text>
</comment>
<name>A0ABS6A5K2_9GAMM</name>
<evidence type="ECO:0000313" key="4">
    <source>
        <dbReference type="EMBL" id="MBU2873024.1"/>
    </source>
</evidence>
<sequence>MTPTHAHHWRNKLFEQYLNTFFRETGVDVRENLFSRPEGLTGEGPQTTDSNLYFRYRFTASDTVLYGSLKHLSLTGYHQYGHRFWLQQGSASAASELTDIRPLLRLICEQLAHDAGGETERVVAAATLYESMCNSVDKSCFFLDARAVQADGPSVVDDFTAAEQGMVLGHPFHVTSKSSTGLSEQDMRRYSPELGASFKLHYFAVAPALVQTLSAGAEVAQLIDPAAQREARQRLEERAGQYQLVPCHPWQANFLLEQAEVRRKLEEGDIISLGPLGQMAWPTSSVRTVWLPQSRLFLKLSLDVRITNFIRNNPLDQARRAIDASRLINLMTPDERSESLCLLPELAAQTLKLPGLEASFGIIYRAGLAPDALAQTRVLGSLVEECPVTGALPLRHYLQQAAQVADTPITRGFVCDWWRQYLRVSLLPVLELFARTGISLEAHLQNCLMRFDQGMPVQLVVRDMEGASVASDDRSTEVQSDSPVWYSADDAWFRFKYYVVVNHIAHVTGALARVCPVTEAALWQVAGQALSDTGLSERARHYARKLLETSHLPAKANMLSTFAKSGEKPSWVDIPNPLFDHRPTGLTPLSDTGFEAAYRHAEQRVITQLLEALLFEGVLPYQQAPDGLGIPITAALSYQCQATTSFSFGRIRIRPGSLQRIEAGKTNIPSPSLGQVMEDLSQVMEADPERWQQFHDELAHTLVKHAQVLRNPPARPIRDMSYFEQEARVSNGHLYHPSFKSRIGFDLTENQRYGPELSTGHTLVWIAVDQALTRVGVSGTASLEAIHREQFTVGEYQAIEQQIRTAGGQPDRMVLMPVHPWQWHKVIRVYYQAQLASKQIIELEVKGPDYLPQQSIRTLSNVSDRNAPSAKLAMSLVNTSTSRVLAPHTVQNAAPISDWLWQLVQDDGLLPEEHKPIILREIAGVSVTPPQQVQTQYGALACIWRESVYRYLSPGQSATPITALMQLDVDQRPVIDPWIGKHGVNEWVTALIERVYLPVMHMLWQHGTALESHAQNMLLVHEDGLPVKGALKDFHDGVRYSRALLANAKALPDLTDAPQAHARVNPNSFLETDNADELRDFTQDALCFVNLAELAWFLSEHYGLSERDFWALARRPIQRYQAERPSLAERFKLFDVFAAGIDVEQLACRRFLPEIRLRTMTVANPLKEDS</sequence>